<dbReference type="InterPro" id="IPR016785">
    <property type="entry name" value="ComGD"/>
</dbReference>
<comment type="subcellular location">
    <subcellularLocation>
        <location evidence="1">Cell surface</location>
    </subcellularLocation>
</comment>
<sequence>MLLGILRSRKGFTLLESLIVLTVVSVVLLLGLITVNPMVDWMKKRMFVSQLKSDLYYAYSHAINRKEKVSISFSRDDNRYSAIGDSSGVLFNRDITHPVKIRGGSLNQLRFHITPDGTINHFGTVKFVLNDQPIDLTIHIGRGRFVVKE</sequence>
<dbReference type="SUPFAM" id="SSF54523">
    <property type="entry name" value="Pili subunits"/>
    <property type="match status" value="1"/>
</dbReference>
<proteinExistence type="predicted"/>
<dbReference type="EMBL" id="BOQT01000003">
    <property type="protein sequence ID" value="GIN19983.1"/>
    <property type="molecule type" value="Genomic_DNA"/>
</dbReference>
<dbReference type="Proteomes" id="UP000680279">
    <property type="component" value="Unassembled WGS sequence"/>
</dbReference>
<name>A0ABQ4K4C3_9BACI</name>
<keyword evidence="3" id="KW-1133">Transmembrane helix</keyword>
<keyword evidence="5" id="KW-1185">Reference proteome</keyword>
<dbReference type="InterPro" id="IPR045584">
    <property type="entry name" value="Pilin-like"/>
</dbReference>
<evidence type="ECO:0000313" key="5">
    <source>
        <dbReference type="Proteomes" id="UP000680279"/>
    </source>
</evidence>
<evidence type="ECO:0000256" key="2">
    <source>
        <dbReference type="ARBA" id="ARBA00023287"/>
    </source>
</evidence>
<evidence type="ECO:0008006" key="6">
    <source>
        <dbReference type="Google" id="ProtNLM"/>
    </source>
</evidence>
<reference evidence="4 5" key="1">
    <citation type="submission" date="2021-03" db="EMBL/GenBank/DDBJ databases">
        <title>Antimicrobial resistance genes in bacteria isolated from Japanese honey, and their potential for conferring macrolide and lincosamide resistance in the American foulbrood pathogen Paenibacillus larvae.</title>
        <authorList>
            <person name="Okamoto M."/>
            <person name="Kumagai M."/>
            <person name="Kanamori H."/>
            <person name="Takamatsu D."/>
        </authorList>
    </citation>
    <scope>NUCLEOTIDE SEQUENCE [LARGE SCALE GENOMIC DNA]</scope>
    <source>
        <strain evidence="4 5">J1TS3</strain>
    </source>
</reference>
<feature type="transmembrane region" description="Helical" evidence="3">
    <location>
        <begin position="12"/>
        <end position="35"/>
    </location>
</feature>
<keyword evidence="3" id="KW-0812">Transmembrane</keyword>
<dbReference type="PIRSF" id="PIRSF021292">
    <property type="entry name" value="Competence_ComGD"/>
    <property type="match status" value="1"/>
</dbReference>
<evidence type="ECO:0000256" key="3">
    <source>
        <dbReference type="SAM" id="Phobius"/>
    </source>
</evidence>
<dbReference type="NCBIfam" id="TIGR02532">
    <property type="entry name" value="IV_pilin_GFxxxE"/>
    <property type="match status" value="1"/>
</dbReference>
<gene>
    <name evidence="4" type="ORF">J1TS3_11170</name>
</gene>
<keyword evidence="2" id="KW-0178">Competence</keyword>
<accession>A0ABQ4K4C3</accession>
<evidence type="ECO:0000313" key="4">
    <source>
        <dbReference type="EMBL" id="GIN19983.1"/>
    </source>
</evidence>
<dbReference type="RefSeq" id="WP_018705940.1">
    <property type="nucleotide sequence ID" value="NZ_BOQT01000003.1"/>
</dbReference>
<dbReference type="NCBIfam" id="NF040982">
    <property type="entry name" value="ComGD"/>
    <property type="match status" value="1"/>
</dbReference>
<comment type="caution">
    <text evidence="4">The sequence shown here is derived from an EMBL/GenBank/DDBJ whole genome shotgun (WGS) entry which is preliminary data.</text>
</comment>
<dbReference type="PROSITE" id="PS00409">
    <property type="entry name" value="PROKAR_NTER_METHYL"/>
    <property type="match status" value="1"/>
</dbReference>
<evidence type="ECO:0000256" key="1">
    <source>
        <dbReference type="ARBA" id="ARBA00004241"/>
    </source>
</evidence>
<dbReference type="InterPro" id="IPR012902">
    <property type="entry name" value="N_methyl_site"/>
</dbReference>
<dbReference type="Pfam" id="PF07963">
    <property type="entry name" value="N_methyl"/>
    <property type="match status" value="1"/>
</dbReference>
<protein>
    <recommendedName>
        <fullName evidence="6">Prepilin-type N-terminal cleavage/methylation domain-containing protein</fullName>
    </recommendedName>
</protein>
<keyword evidence="3" id="KW-0472">Membrane</keyword>
<organism evidence="4 5">
    <name type="scientific">Siminovitchia fordii</name>
    <dbReference type="NCBI Taxonomy" id="254759"/>
    <lineage>
        <taxon>Bacteria</taxon>
        <taxon>Bacillati</taxon>
        <taxon>Bacillota</taxon>
        <taxon>Bacilli</taxon>
        <taxon>Bacillales</taxon>
        <taxon>Bacillaceae</taxon>
        <taxon>Siminovitchia</taxon>
    </lineage>
</organism>